<dbReference type="AlphaFoldDB" id="A0A699XHZ3"/>
<accession>A0A699XHZ3</accession>
<organism evidence="1">
    <name type="scientific">Tanacetum cinerariifolium</name>
    <name type="common">Dalmatian daisy</name>
    <name type="synonym">Chrysanthemum cinerariifolium</name>
    <dbReference type="NCBI Taxonomy" id="118510"/>
    <lineage>
        <taxon>Eukaryota</taxon>
        <taxon>Viridiplantae</taxon>
        <taxon>Streptophyta</taxon>
        <taxon>Embryophyta</taxon>
        <taxon>Tracheophyta</taxon>
        <taxon>Spermatophyta</taxon>
        <taxon>Magnoliopsida</taxon>
        <taxon>eudicotyledons</taxon>
        <taxon>Gunneridae</taxon>
        <taxon>Pentapetalae</taxon>
        <taxon>asterids</taxon>
        <taxon>campanulids</taxon>
        <taxon>Asterales</taxon>
        <taxon>Asteraceae</taxon>
        <taxon>Asteroideae</taxon>
        <taxon>Anthemideae</taxon>
        <taxon>Anthemidinae</taxon>
        <taxon>Tanacetum</taxon>
    </lineage>
</organism>
<protein>
    <submittedName>
        <fullName evidence="1">Uncharacterized protein</fullName>
    </submittedName>
</protein>
<feature type="non-terminal residue" evidence="1">
    <location>
        <position position="42"/>
    </location>
</feature>
<sequence length="42" mass="4478">MARSANRIALAPSRTSKANAFVSVSGAVAVQIEERRYEVIGT</sequence>
<dbReference type="EMBL" id="BKCJ011825621">
    <property type="protein sequence ID" value="GFD56124.1"/>
    <property type="molecule type" value="Genomic_DNA"/>
</dbReference>
<gene>
    <name evidence="1" type="ORF">Tci_928093</name>
</gene>
<name>A0A699XHZ3_TANCI</name>
<proteinExistence type="predicted"/>
<comment type="caution">
    <text evidence="1">The sequence shown here is derived from an EMBL/GenBank/DDBJ whole genome shotgun (WGS) entry which is preliminary data.</text>
</comment>
<reference evidence="1" key="1">
    <citation type="journal article" date="2019" name="Sci. Rep.">
        <title>Draft genome of Tanacetum cinerariifolium, the natural source of mosquito coil.</title>
        <authorList>
            <person name="Yamashiro T."/>
            <person name="Shiraishi A."/>
            <person name="Satake H."/>
            <person name="Nakayama K."/>
        </authorList>
    </citation>
    <scope>NUCLEOTIDE SEQUENCE</scope>
</reference>
<evidence type="ECO:0000313" key="1">
    <source>
        <dbReference type="EMBL" id="GFD56124.1"/>
    </source>
</evidence>